<dbReference type="PANTHER" id="PTHR45947">
    <property type="entry name" value="SULFOQUINOVOSYL TRANSFERASE SQD2"/>
    <property type="match status" value="1"/>
</dbReference>
<keyword evidence="2" id="KW-0328">Glycosyltransferase</keyword>
<dbReference type="Pfam" id="PF00534">
    <property type="entry name" value="Glycos_transf_1"/>
    <property type="match status" value="1"/>
</dbReference>
<feature type="domain" description="Glycosyl transferase family 1" evidence="1">
    <location>
        <begin position="155"/>
        <end position="328"/>
    </location>
</feature>
<sequence length="360" mass="39274">MTKRFTAREIQVIAPNFKRRLSGVTATIVRLVPVQAEDIAIVATGPVLPEHVPQIPLGHLLTLPRRGPDGPRVWHARRNVEMIGGLALKYLAGKKLKLLFTSASQRQQSGLTRWLIRRMDAVVATSERTAAYLEIPAQVIMHGIDIDTFRPAPDRAALRARMGLPESGPLIGCYGRIRAQKGTDAYVEAMIEVLGRHPDATALVMGRATEAHAAFERGLKEEVAAAGLSERLLFLPEVPTDQIANYYAVLDLYVAPQRWEGFGLTPIEAMACGCPVVATRVGAFEALVVPSETGLLVPPDDIKALAGAVDAALSDAPRLARWRDRARDHVERNFSIATEAAALVALYRRLLNDEGPAPMR</sequence>
<name>A0ABW5TY58_9RHOB</name>
<dbReference type="CDD" id="cd03801">
    <property type="entry name" value="GT4_PimA-like"/>
    <property type="match status" value="1"/>
</dbReference>
<dbReference type="Proteomes" id="UP001597474">
    <property type="component" value="Unassembled WGS sequence"/>
</dbReference>
<accession>A0ABW5TY58</accession>
<comment type="caution">
    <text evidence="2">The sequence shown here is derived from an EMBL/GenBank/DDBJ whole genome shotgun (WGS) entry which is preliminary data.</text>
</comment>
<evidence type="ECO:0000259" key="1">
    <source>
        <dbReference type="Pfam" id="PF00534"/>
    </source>
</evidence>
<evidence type="ECO:0000313" key="3">
    <source>
        <dbReference type="Proteomes" id="UP001597474"/>
    </source>
</evidence>
<keyword evidence="2" id="KW-0808">Transferase</keyword>
<dbReference type="GO" id="GO:0016757">
    <property type="term" value="F:glycosyltransferase activity"/>
    <property type="evidence" value="ECO:0007669"/>
    <property type="project" value="UniProtKB-KW"/>
</dbReference>
<dbReference type="RefSeq" id="WP_386371409.1">
    <property type="nucleotide sequence ID" value="NZ_JBHUMP010000002.1"/>
</dbReference>
<dbReference type="SUPFAM" id="SSF53756">
    <property type="entry name" value="UDP-Glycosyltransferase/glycogen phosphorylase"/>
    <property type="match status" value="1"/>
</dbReference>
<organism evidence="2 3">
    <name type="scientific">Sulfitobacter aestuarii</name>
    <dbReference type="NCBI Taxonomy" id="2161676"/>
    <lineage>
        <taxon>Bacteria</taxon>
        <taxon>Pseudomonadati</taxon>
        <taxon>Pseudomonadota</taxon>
        <taxon>Alphaproteobacteria</taxon>
        <taxon>Rhodobacterales</taxon>
        <taxon>Roseobacteraceae</taxon>
        <taxon>Sulfitobacter</taxon>
    </lineage>
</organism>
<reference evidence="3" key="1">
    <citation type="journal article" date="2019" name="Int. J. Syst. Evol. Microbiol.">
        <title>The Global Catalogue of Microorganisms (GCM) 10K type strain sequencing project: providing services to taxonomists for standard genome sequencing and annotation.</title>
        <authorList>
            <consortium name="The Broad Institute Genomics Platform"/>
            <consortium name="The Broad Institute Genome Sequencing Center for Infectious Disease"/>
            <person name="Wu L."/>
            <person name="Ma J."/>
        </authorList>
    </citation>
    <scope>NUCLEOTIDE SEQUENCE [LARGE SCALE GENOMIC DNA]</scope>
    <source>
        <strain evidence="3">TISTR 2562</strain>
    </source>
</reference>
<proteinExistence type="predicted"/>
<dbReference type="InterPro" id="IPR001296">
    <property type="entry name" value="Glyco_trans_1"/>
</dbReference>
<keyword evidence="3" id="KW-1185">Reference proteome</keyword>
<evidence type="ECO:0000313" key="2">
    <source>
        <dbReference type="EMBL" id="MFD2738568.1"/>
    </source>
</evidence>
<dbReference type="InterPro" id="IPR050194">
    <property type="entry name" value="Glycosyltransferase_grp1"/>
</dbReference>
<dbReference type="Gene3D" id="3.40.50.2000">
    <property type="entry name" value="Glycogen Phosphorylase B"/>
    <property type="match status" value="2"/>
</dbReference>
<dbReference type="PANTHER" id="PTHR45947:SF3">
    <property type="entry name" value="SULFOQUINOVOSYL TRANSFERASE SQD2"/>
    <property type="match status" value="1"/>
</dbReference>
<dbReference type="EMBL" id="JBHUMP010000002">
    <property type="protein sequence ID" value="MFD2738568.1"/>
    <property type="molecule type" value="Genomic_DNA"/>
</dbReference>
<protein>
    <submittedName>
        <fullName evidence="2">Glycosyltransferase family 4 protein</fullName>
        <ecNumber evidence="2">2.4.-.-</ecNumber>
    </submittedName>
</protein>
<dbReference type="EC" id="2.4.-.-" evidence="2"/>
<gene>
    <name evidence="2" type="ORF">ACFSUD_03200</name>
</gene>